<sequence>MRWDALFADMELQVEAMDADARAAEVAELTRAERSAVHLTDRLRAGLAGPVEVVVRTGARVTGEMVDVAASWLLLQDGAREHLVPTAALVTVRGAPLGVAPGQGSPLRRLGLGHALRALARDRCVVRLETLGGPVVGRLDAVGADHVDVGLVDVADHRPSGVRDTVLLSAVGVVSRL</sequence>
<dbReference type="AlphaFoldDB" id="A0A021VLJ5"/>
<comment type="caution">
    <text evidence="1">The sequence shown here is derived from an EMBL/GenBank/DDBJ whole genome shotgun (WGS) entry which is preliminary data.</text>
</comment>
<evidence type="ECO:0000313" key="2">
    <source>
        <dbReference type="Proteomes" id="UP000019753"/>
    </source>
</evidence>
<name>A0A021VLJ5_9CELL</name>
<protein>
    <recommendedName>
        <fullName evidence="3">Fis family transcriptional regulator</fullName>
    </recommendedName>
</protein>
<organism evidence="1 2">
    <name type="scientific">Actinotalea ferrariae CF5-4</name>
    <dbReference type="NCBI Taxonomy" id="948458"/>
    <lineage>
        <taxon>Bacteria</taxon>
        <taxon>Bacillati</taxon>
        <taxon>Actinomycetota</taxon>
        <taxon>Actinomycetes</taxon>
        <taxon>Micrococcales</taxon>
        <taxon>Cellulomonadaceae</taxon>
        <taxon>Actinotalea</taxon>
    </lineage>
</organism>
<dbReference type="EMBL" id="AXCW01000389">
    <property type="protein sequence ID" value="EYR61958.1"/>
    <property type="molecule type" value="Genomic_DNA"/>
</dbReference>
<gene>
    <name evidence="1" type="ORF">N866_13765</name>
</gene>
<evidence type="ECO:0000313" key="1">
    <source>
        <dbReference type="EMBL" id="EYR61958.1"/>
    </source>
</evidence>
<keyword evidence="2" id="KW-1185">Reference proteome</keyword>
<accession>A0A021VLJ5</accession>
<proteinExistence type="predicted"/>
<reference evidence="1 2" key="1">
    <citation type="submission" date="2014-01" db="EMBL/GenBank/DDBJ databases">
        <title>Actinotalea ferrariae CF5-4.</title>
        <authorList>
            <person name="Chen F."/>
            <person name="Li Y."/>
            <person name="Wang G."/>
        </authorList>
    </citation>
    <scope>NUCLEOTIDE SEQUENCE [LARGE SCALE GENOMIC DNA]</scope>
    <source>
        <strain evidence="1 2">CF5-4</strain>
    </source>
</reference>
<dbReference type="Proteomes" id="UP000019753">
    <property type="component" value="Unassembled WGS sequence"/>
</dbReference>
<evidence type="ECO:0008006" key="3">
    <source>
        <dbReference type="Google" id="ProtNLM"/>
    </source>
</evidence>